<protein>
    <submittedName>
        <fullName evidence="7">Pentatricopeptide repeat-containing protein At5g61990, mitochondrial-like</fullName>
    </submittedName>
</protein>
<dbReference type="Proteomes" id="UP000615446">
    <property type="component" value="Unassembled WGS sequence"/>
</dbReference>
<comment type="similarity">
    <text evidence="1">Belongs to the CCM1 family.</text>
</comment>
<dbReference type="EMBL" id="BLAL01000043">
    <property type="protein sequence ID" value="GES79069.1"/>
    <property type="molecule type" value="Genomic_DNA"/>
</dbReference>
<feature type="repeat" description="PPR" evidence="5">
    <location>
        <begin position="325"/>
        <end position="359"/>
    </location>
</feature>
<dbReference type="Pfam" id="PF13041">
    <property type="entry name" value="PPR_2"/>
    <property type="match status" value="1"/>
</dbReference>
<evidence type="ECO:0000256" key="2">
    <source>
        <dbReference type="ARBA" id="ARBA00022737"/>
    </source>
</evidence>
<dbReference type="PANTHER" id="PTHR47447">
    <property type="entry name" value="OS03G0856100 PROTEIN"/>
    <property type="match status" value="1"/>
</dbReference>
<name>A0A8H3QJN0_9GLOM</name>
<feature type="repeat" description="PPR" evidence="5">
    <location>
        <begin position="290"/>
        <end position="324"/>
    </location>
</feature>
<feature type="repeat" description="PPR" evidence="5">
    <location>
        <begin position="467"/>
        <end position="501"/>
    </location>
</feature>
<dbReference type="Gene3D" id="1.25.40.10">
    <property type="entry name" value="Tetratricopeptide repeat domain"/>
    <property type="match status" value="3"/>
</dbReference>
<evidence type="ECO:0000256" key="3">
    <source>
        <dbReference type="ARBA" id="ARBA00044493"/>
    </source>
</evidence>
<feature type="repeat" description="PPR" evidence="5">
    <location>
        <begin position="432"/>
        <end position="466"/>
    </location>
</feature>
<evidence type="ECO:0000256" key="4">
    <source>
        <dbReference type="ARBA" id="ARBA00044511"/>
    </source>
</evidence>
<comment type="caution">
    <text evidence="7">The sequence shown here is derived from an EMBL/GenBank/DDBJ whole genome shotgun (WGS) entry which is preliminary data.</text>
</comment>
<evidence type="ECO:0000313" key="7">
    <source>
        <dbReference type="EMBL" id="GES79069.1"/>
    </source>
</evidence>
<keyword evidence="2" id="KW-0677">Repeat</keyword>
<dbReference type="PANTHER" id="PTHR47447:SF28">
    <property type="entry name" value="PENTACOTRIPEPTIDE-REPEAT REGION OF PRORP DOMAIN-CONTAINING PROTEIN"/>
    <property type="match status" value="1"/>
</dbReference>
<dbReference type="SUPFAM" id="SSF81901">
    <property type="entry name" value="HCP-like"/>
    <property type="match status" value="1"/>
</dbReference>
<feature type="repeat" description="PPR" evidence="5">
    <location>
        <begin position="502"/>
        <end position="536"/>
    </location>
</feature>
<evidence type="ECO:0000259" key="6">
    <source>
        <dbReference type="Pfam" id="PF17177"/>
    </source>
</evidence>
<proteinExistence type="inferred from homology"/>
<accession>A0A8H3QJN0</accession>
<dbReference type="NCBIfam" id="TIGR00756">
    <property type="entry name" value="PPR"/>
    <property type="match status" value="6"/>
</dbReference>
<dbReference type="SUPFAM" id="SSF48452">
    <property type="entry name" value="TPR-like"/>
    <property type="match status" value="1"/>
</dbReference>
<comment type="function">
    <text evidence="3">Regulates mitochondrial small subunit maturation by controlling 15S rRNA 5'-end processing. Localizes to the 5' precursor of the 15S rRNA in a position that is subsequently occupied by mS47 in the mature yeast mtSSU. Uses structure and sequence-specific RNA recognition, binding to a single-stranded region of the precursor and specifically recognizing bases -6 to -1. The exchange of Ccm1 for mS47 is coupled to the irreversible removal of precursor rRNA that is accompanied by conformational changes of the mitoribosomal proteins uS5m and mS26. These conformational changes signal completion of 5'-end rRNA processing through protection of the mature 5'-end of the 15S rRNA and stabilization of mS47. The removal of the 5' precursor together with the dissociation of Ccm1 may be catalyzed by the 5'-3' exoribonuclease Pet127. Involved in the specific removal of group I introns in mitochondrial encoded transcripts.</text>
</comment>
<sequence>MIKKGDDLVNAYIIYGKTSHWGIKLKSMFNGPIKATNSTKILFHSVMKKYYWKICRSSLTIFDSQRLCRNEIKLVDTRMYNSGIIYDNFTMANKEESLVVTNNKTRAMVLITNLQELYEYSDGCKPHNINELWNYYMKQKRNFLNKIPTYLHLILLKTLCEKRELEKVLTIIKYLRERENLVKWFNNNLIILEYIVKLNIGEVIEKFNFSDATKGNLPICTITDLIKSLIKKDEIITAEELFRKLIREYNDDIEIYNSMMSGYIKYVKEKKFEKSLYLLEMMQRNKVRPNIKSYNLLLNLFGKVKAQDEAEKMFNDLIEIGIEPDESSYHGIILSCARNNDIKKCFHYFNRMIDKGLNPNIYIYSTLMSACVKSGCAKTAIELYDRMVYTSKIKPNTVILTTLMCAWSQLKKSRNDNLDRIFDDIKKYDVPDLIAYTTLISAKTKQLKLEEAIQVYQQMLLNNIKPNVYTYTTLIDASAKLRNLDTALKLFDDMKKMDILPNQFTYCAIMSAYINNGQLQEAFRTFEEMEQNGLKPDIACINCLLDACNRSGSMTLFFKLYSDLIKKYNLIPDNATISIYIDACTYNHCFNAGKKFYGNLIKNKFPFSIIKFNDQNILAIINFIIKSDSSGEFVKLLNFMKKKSMEPSPFIKLVIYNHLYEFNKIKEIEDVNRVLNGWAVTIPTQKDLYKFKKKYY</sequence>
<dbReference type="InterPro" id="IPR011990">
    <property type="entry name" value="TPR-like_helical_dom_sf"/>
</dbReference>
<comment type="subunit">
    <text evidence="4">Binds to mitochondrial small subunit 15S rRNA.</text>
</comment>
<feature type="repeat" description="PPR" evidence="5">
    <location>
        <begin position="252"/>
        <end position="289"/>
    </location>
</feature>
<organism evidence="7 8">
    <name type="scientific">Rhizophagus clarus</name>
    <dbReference type="NCBI Taxonomy" id="94130"/>
    <lineage>
        <taxon>Eukaryota</taxon>
        <taxon>Fungi</taxon>
        <taxon>Fungi incertae sedis</taxon>
        <taxon>Mucoromycota</taxon>
        <taxon>Glomeromycotina</taxon>
        <taxon>Glomeromycetes</taxon>
        <taxon>Glomerales</taxon>
        <taxon>Glomeraceae</taxon>
        <taxon>Rhizophagus</taxon>
    </lineage>
</organism>
<feature type="repeat" description="PPR" evidence="5">
    <location>
        <begin position="360"/>
        <end position="395"/>
    </location>
</feature>
<reference evidence="7" key="1">
    <citation type="submission" date="2019-10" db="EMBL/GenBank/DDBJ databases">
        <title>Conservation and host-specific expression of non-tandemly repeated heterogenous ribosome RNA gene in arbuscular mycorrhizal fungi.</title>
        <authorList>
            <person name="Maeda T."/>
            <person name="Kobayashi Y."/>
            <person name="Nakagawa T."/>
            <person name="Ezawa T."/>
            <person name="Yamaguchi K."/>
            <person name="Bino T."/>
            <person name="Nishimoto Y."/>
            <person name="Shigenobu S."/>
            <person name="Kawaguchi M."/>
        </authorList>
    </citation>
    <scope>NUCLEOTIDE SEQUENCE</scope>
    <source>
        <strain evidence="7">HR1</strain>
    </source>
</reference>
<dbReference type="InterPro" id="IPR033443">
    <property type="entry name" value="PROP1-like_PPR_dom"/>
</dbReference>
<dbReference type="OrthoDB" id="185373at2759"/>
<gene>
    <name evidence="7" type="ORF">RCL2_000638200</name>
</gene>
<dbReference type="Pfam" id="PF17177">
    <property type="entry name" value="PPR_long"/>
    <property type="match status" value="1"/>
</dbReference>
<dbReference type="Pfam" id="PF13812">
    <property type="entry name" value="PPR_3"/>
    <property type="match status" value="1"/>
</dbReference>
<dbReference type="PROSITE" id="PS51375">
    <property type="entry name" value="PPR"/>
    <property type="match status" value="7"/>
</dbReference>
<dbReference type="AlphaFoldDB" id="A0A8H3QJN0"/>
<dbReference type="InterPro" id="IPR002885">
    <property type="entry name" value="PPR_rpt"/>
</dbReference>
<evidence type="ECO:0000256" key="5">
    <source>
        <dbReference type="PROSITE-ProRule" id="PRU00708"/>
    </source>
</evidence>
<evidence type="ECO:0000313" key="8">
    <source>
        <dbReference type="Proteomes" id="UP000615446"/>
    </source>
</evidence>
<feature type="domain" description="PROP1-like PPR" evidence="6">
    <location>
        <begin position="443"/>
        <end position="565"/>
    </location>
</feature>
<evidence type="ECO:0000256" key="1">
    <source>
        <dbReference type="ARBA" id="ARBA00006192"/>
    </source>
</evidence>